<name>A0A518I207_9BACT</name>
<keyword evidence="1" id="KW-1133">Transmembrane helix</keyword>
<gene>
    <name evidence="2" type="ORF">Enr13x_69830</name>
</gene>
<sequence length="75" mass="8354">MLLTNAAVWYALQGFAPLAVLIASLFASFVAREIVGTFFQLHQIYHETYSDEYARLLAQIDDLNDDSLDGDSNPS</sequence>
<evidence type="ECO:0000313" key="3">
    <source>
        <dbReference type="Proteomes" id="UP000319004"/>
    </source>
</evidence>
<dbReference type="Proteomes" id="UP000319004">
    <property type="component" value="Chromosome"/>
</dbReference>
<dbReference type="KEGG" id="snep:Enr13x_69830"/>
<reference evidence="2 3" key="1">
    <citation type="submission" date="2019-03" db="EMBL/GenBank/DDBJ databases">
        <title>Deep-cultivation of Planctomycetes and their phenomic and genomic characterization uncovers novel biology.</title>
        <authorList>
            <person name="Wiegand S."/>
            <person name="Jogler M."/>
            <person name="Boedeker C."/>
            <person name="Pinto D."/>
            <person name="Vollmers J."/>
            <person name="Rivas-Marin E."/>
            <person name="Kohn T."/>
            <person name="Peeters S.H."/>
            <person name="Heuer A."/>
            <person name="Rast P."/>
            <person name="Oberbeckmann S."/>
            <person name="Bunk B."/>
            <person name="Jeske O."/>
            <person name="Meyerdierks A."/>
            <person name="Storesund J.E."/>
            <person name="Kallscheuer N."/>
            <person name="Luecker S."/>
            <person name="Lage O.M."/>
            <person name="Pohl T."/>
            <person name="Merkel B.J."/>
            <person name="Hornburger P."/>
            <person name="Mueller R.-W."/>
            <person name="Bruemmer F."/>
            <person name="Labrenz M."/>
            <person name="Spormann A.M."/>
            <person name="Op den Camp H."/>
            <person name="Overmann J."/>
            <person name="Amann R."/>
            <person name="Jetten M.S.M."/>
            <person name="Mascher T."/>
            <person name="Medema M.H."/>
            <person name="Devos D.P."/>
            <person name="Kaster A.-K."/>
            <person name="Ovreas L."/>
            <person name="Rohde M."/>
            <person name="Galperin M.Y."/>
            <person name="Jogler C."/>
        </authorList>
    </citation>
    <scope>NUCLEOTIDE SEQUENCE [LARGE SCALE GENOMIC DNA]</scope>
    <source>
        <strain evidence="2 3">Enr13</strain>
    </source>
</reference>
<accession>A0A518I207</accession>
<evidence type="ECO:0000313" key="2">
    <source>
        <dbReference type="EMBL" id="QDV47074.1"/>
    </source>
</evidence>
<evidence type="ECO:0000256" key="1">
    <source>
        <dbReference type="SAM" id="Phobius"/>
    </source>
</evidence>
<proteinExistence type="predicted"/>
<dbReference type="AlphaFoldDB" id="A0A518I207"/>
<keyword evidence="1" id="KW-0812">Transmembrane</keyword>
<keyword evidence="1" id="KW-0472">Membrane</keyword>
<keyword evidence="3" id="KW-1185">Reference proteome</keyword>
<dbReference type="EMBL" id="CP037423">
    <property type="protein sequence ID" value="QDV47074.1"/>
    <property type="molecule type" value="Genomic_DNA"/>
</dbReference>
<organism evidence="2 3">
    <name type="scientific">Stieleria neptunia</name>
    <dbReference type="NCBI Taxonomy" id="2527979"/>
    <lineage>
        <taxon>Bacteria</taxon>
        <taxon>Pseudomonadati</taxon>
        <taxon>Planctomycetota</taxon>
        <taxon>Planctomycetia</taxon>
        <taxon>Pirellulales</taxon>
        <taxon>Pirellulaceae</taxon>
        <taxon>Stieleria</taxon>
    </lineage>
</organism>
<feature type="transmembrane region" description="Helical" evidence="1">
    <location>
        <begin position="6"/>
        <end position="31"/>
    </location>
</feature>
<protein>
    <submittedName>
        <fullName evidence="2">Uncharacterized protein</fullName>
    </submittedName>
</protein>